<evidence type="ECO:0000256" key="1">
    <source>
        <dbReference type="SAM" id="Phobius"/>
    </source>
</evidence>
<keyword evidence="1" id="KW-0472">Membrane</keyword>
<keyword evidence="1" id="KW-0812">Transmembrane</keyword>
<dbReference type="Proteomes" id="UP000810292">
    <property type="component" value="Unassembled WGS sequence"/>
</dbReference>
<keyword evidence="1" id="KW-1133">Transmembrane helix</keyword>
<gene>
    <name evidence="2" type="ORF">IAA72_04560</name>
</gene>
<feature type="transmembrane region" description="Helical" evidence="1">
    <location>
        <begin position="454"/>
        <end position="474"/>
    </location>
</feature>
<reference evidence="2" key="2">
    <citation type="journal article" date="2021" name="PeerJ">
        <title>Extensive microbial diversity within the chicken gut microbiome revealed by metagenomics and culture.</title>
        <authorList>
            <person name="Gilroy R."/>
            <person name="Ravi A."/>
            <person name="Getino M."/>
            <person name="Pursley I."/>
            <person name="Horton D.L."/>
            <person name="Alikhan N.F."/>
            <person name="Baker D."/>
            <person name="Gharbi K."/>
            <person name="Hall N."/>
            <person name="Watson M."/>
            <person name="Adriaenssens E.M."/>
            <person name="Foster-Nyarko E."/>
            <person name="Jarju S."/>
            <person name="Secka A."/>
            <person name="Antonio M."/>
            <person name="Oren A."/>
            <person name="Chaudhuri R.R."/>
            <person name="La Ragione R."/>
            <person name="Hildebrand F."/>
            <person name="Pallen M.J."/>
        </authorList>
    </citation>
    <scope>NUCLEOTIDE SEQUENCE</scope>
    <source>
        <strain evidence="2">14700</strain>
    </source>
</reference>
<reference evidence="2" key="1">
    <citation type="submission" date="2020-10" db="EMBL/GenBank/DDBJ databases">
        <authorList>
            <person name="Gilroy R."/>
        </authorList>
    </citation>
    <scope>NUCLEOTIDE SEQUENCE</scope>
    <source>
        <strain evidence="2">14700</strain>
    </source>
</reference>
<name>A0A9D9IB83_9SPIO</name>
<sequence>MNEPGKRTLEKIRKLAKFFSEKHHITLARAISMNPLKMAKILSGEEKVSRGTIVKIAAYFFIPAEILTDDDKELPELDTLQIDEDLLSIQRHDIENDIERMKQKHFFSRNWKMIGYRKRLKLVLSVLLITVPLVIYILFCGSEVAFERYDDMRKYTIGSDGLVYDKYDPLQAEYHEMLEGTSKANNPDAYYVDVKVGVVLEKIKNIASATSSYEARMQLYFKFDKDEFLNMFHHYARNVLADQIINDYYAENTDDIRPIGSFSYSEWLDSHSDYFEAWCEIHDSEYYPGETPSNVLTDKNTMFEIGNGQFVADTLGSIKSLEEVQYYDEEGNLRTLCYQKIKFSASFEKAFDSVRYPLDSVQFKMYILPIMDADYIRYTPDTDVDSEGNRIAGFSPYFGITSGYRPIKTDKADSYTLRLNYYNASNNDPAVKYENSMRTQLEIIVRANRAGMSLFLQAFINLFSVVIWIIIAFYSQSYTGEDSVGMLGTGLFGVISSMLVGLSMVSDAGIFSIITMINIFTLAVIMIMTYQAIAAKRAAVRKDKVLIAYNGIKLRILFIVLTLATAAMFGVIPLIAYMWGY</sequence>
<feature type="transmembrane region" description="Helical" evidence="1">
    <location>
        <begin position="486"/>
        <end position="504"/>
    </location>
</feature>
<feature type="transmembrane region" description="Helical" evidence="1">
    <location>
        <begin position="554"/>
        <end position="579"/>
    </location>
</feature>
<evidence type="ECO:0000313" key="2">
    <source>
        <dbReference type="EMBL" id="MBO8469041.1"/>
    </source>
</evidence>
<comment type="caution">
    <text evidence="2">The sequence shown here is derived from an EMBL/GenBank/DDBJ whole genome shotgun (WGS) entry which is preliminary data.</text>
</comment>
<dbReference type="AlphaFoldDB" id="A0A9D9IB83"/>
<organism evidence="2 3">
    <name type="scientific">Candidatus Ornithospirochaeta stercoravium</name>
    <dbReference type="NCBI Taxonomy" id="2840897"/>
    <lineage>
        <taxon>Bacteria</taxon>
        <taxon>Pseudomonadati</taxon>
        <taxon>Spirochaetota</taxon>
        <taxon>Spirochaetia</taxon>
        <taxon>Spirochaetales</taxon>
        <taxon>Spirochaetaceae</taxon>
        <taxon>Spirochaetaceae incertae sedis</taxon>
        <taxon>Candidatus Ornithospirochaeta</taxon>
    </lineage>
</organism>
<accession>A0A9D9IB83</accession>
<dbReference type="EMBL" id="JADIMF010000073">
    <property type="protein sequence ID" value="MBO8469041.1"/>
    <property type="molecule type" value="Genomic_DNA"/>
</dbReference>
<protein>
    <submittedName>
        <fullName evidence="2">Uncharacterized protein</fullName>
    </submittedName>
</protein>
<feature type="transmembrane region" description="Helical" evidence="1">
    <location>
        <begin position="122"/>
        <end position="139"/>
    </location>
</feature>
<proteinExistence type="predicted"/>
<evidence type="ECO:0000313" key="3">
    <source>
        <dbReference type="Proteomes" id="UP000810292"/>
    </source>
</evidence>
<feature type="transmembrane region" description="Helical" evidence="1">
    <location>
        <begin position="510"/>
        <end position="533"/>
    </location>
</feature>